<dbReference type="EMBL" id="QKYT01000044">
    <property type="protein sequence ID" value="RIA96518.1"/>
    <property type="molecule type" value="Genomic_DNA"/>
</dbReference>
<comment type="caution">
    <text evidence="1">The sequence shown here is derived from an EMBL/GenBank/DDBJ whole genome shotgun (WGS) entry which is preliminary data.</text>
</comment>
<accession>A0A397TEF3</accession>
<dbReference type="AlphaFoldDB" id="A0A397TEF3"/>
<dbReference type="STRING" id="658196.A0A397TEF3"/>
<evidence type="ECO:0000313" key="1">
    <source>
        <dbReference type="EMBL" id="RIA96518.1"/>
    </source>
</evidence>
<proteinExistence type="predicted"/>
<keyword evidence="2" id="KW-1185">Reference proteome</keyword>
<organism evidence="1 2">
    <name type="scientific">Glomus cerebriforme</name>
    <dbReference type="NCBI Taxonomy" id="658196"/>
    <lineage>
        <taxon>Eukaryota</taxon>
        <taxon>Fungi</taxon>
        <taxon>Fungi incertae sedis</taxon>
        <taxon>Mucoromycota</taxon>
        <taxon>Glomeromycotina</taxon>
        <taxon>Glomeromycetes</taxon>
        <taxon>Glomerales</taxon>
        <taxon>Glomeraceae</taxon>
        <taxon>Glomus</taxon>
    </lineage>
</organism>
<name>A0A397TEF3_9GLOM</name>
<dbReference type="Proteomes" id="UP000265703">
    <property type="component" value="Unassembled WGS sequence"/>
</dbReference>
<evidence type="ECO:0000313" key="2">
    <source>
        <dbReference type="Proteomes" id="UP000265703"/>
    </source>
</evidence>
<dbReference type="OrthoDB" id="205099at2759"/>
<reference evidence="1 2" key="1">
    <citation type="submission" date="2018-06" db="EMBL/GenBank/DDBJ databases">
        <title>Comparative genomics reveals the genomic features of Rhizophagus irregularis, R. cerebriforme, R. diaphanum and Gigaspora rosea, and their symbiotic lifestyle signature.</title>
        <authorList>
            <person name="Morin E."/>
            <person name="San Clemente H."/>
            <person name="Chen E.C.H."/>
            <person name="De La Providencia I."/>
            <person name="Hainaut M."/>
            <person name="Kuo A."/>
            <person name="Kohler A."/>
            <person name="Murat C."/>
            <person name="Tang N."/>
            <person name="Roy S."/>
            <person name="Loubradou J."/>
            <person name="Henrissat B."/>
            <person name="Grigoriev I.V."/>
            <person name="Corradi N."/>
            <person name="Roux C."/>
            <person name="Martin F.M."/>
        </authorList>
    </citation>
    <scope>NUCLEOTIDE SEQUENCE [LARGE SCALE GENOMIC DNA]</scope>
    <source>
        <strain evidence="1 2">DAOM 227022</strain>
    </source>
</reference>
<protein>
    <submittedName>
        <fullName evidence="1">Uncharacterized protein</fullName>
    </submittedName>
</protein>
<sequence>MMIQAAYECKRILCDKKKPDINILNFDFDTLKLLYDPYGVDISWRNNEYALTLYVYDLGTKLYTKEDFSNPHKDKLQAFLKEELNSAYVYNFDRFIRSLRIIPSVIRFLVSLSMKDNYVCELQIIPKGATKFHLIWGFSIPQTGQQTWCGLDISFVQAEDEAYFFASDLANLKEYRTLKPEKMPIWQAFEQEFVYKQEIKLNKVELFASGFTSPHVNFEKIMVWIDEYVRKRAPWVDGGLS</sequence>
<gene>
    <name evidence="1" type="ORF">C1645_385370</name>
</gene>